<reference evidence="6 7" key="1">
    <citation type="submission" date="2022-12" db="EMBL/GenBank/DDBJ databases">
        <title>Chromosome-level genome of Tegillarca granosa.</title>
        <authorList>
            <person name="Kim J."/>
        </authorList>
    </citation>
    <scope>NUCLEOTIDE SEQUENCE [LARGE SCALE GENOMIC DNA]</scope>
    <source>
        <strain evidence="6">Teg-2019</strain>
        <tissue evidence="6">Adductor muscle</tissue>
    </source>
</reference>
<evidence type="ECO:0000259" key="5">
    <source>
        <dbReference type="Pfam" id="PF01094"/>
    </source>
</evidence>
<dbReference type="EMBL" id="JARBDR010000214">
    <property type="protein sequence ID" value="KAJ8318413.1"/>
    <property type="molecule type" value="Genomic_DNA"/>
</dbReference>
<dbReference type="SUPFAM" id="SSF53822">
    <property type="entry name" value="Periplasmic binding protein-like I"/>
    <property type="match status" value="1"/>
</dbReference>
<name>A0ABQ9FMC2_TEGGR</name>
<dbReference type="InterPro" id="IPR028082">
    <property type="entry name" value="Peripla_BP_I"/>
</dbReference>
<comment type="subcellular location">
    <subcellularLocation>
        <location evidence="1">Membrane</location>
    </subcellularLocation>
</comment>
<evidence type="ECO:0000256" key="4">
    <source>
        <dbReference type="ARBA" id="ARBA00023136"/>
    </source>
</evidence>
<evidence type="ECO:0000313" key="6">
    <source>
        <dbReference type="EMBL" id="KAJ8318413.1"/>
    </source>
</evidence>
<dbReference type="Proteomes" id="UP001217089">
    <property type="component" value="Unassembled WGS sequence"/>
</dbReference>
<keyword evidence="7" id="KW-1185">Reference proteome</keyword>
<keyword evidence="4" id="KW-0472">Membrane</keyword>
<accession>A0ABQ9FMC2</accession>
<dbReference type="InterPro" id="IPR001828">
    <property type="entry name" value="ANF_lig-bd_rcpt"/>
</dbReference>
<keyword evidence="2" id="KW-0812">Transmembrane</keyword>
<dbReference type="Gene3D" id="3.40.50.2300">
    <property type="match status" value="1"/>
</dbReference>
<gene>
    <name evidence="6" type="ORF">KUTeg_003504</name>
</gene>
<organism evidence="6 7">
    <name type="scientific">Tegillarca granosa</name>
    <name type="common">Malaysian cockle</name>
    <name type="synonym">Anadara granosa</name>
    <dbReference type="NCBI Taxonomy" id="220873"/>
    <lineage>
        <taxon>Eukaryota</taxon>
        <taxon>Metazoa</taxon>
        <taxon>Spiralia</taxon>
        <taxon>Lophotrochozoa</taxon>
        <taxon>Mollusca</taxon>
        <taxon>Bivalvia</taxon>
        <taxon>Autobranchia</taxon>
        <taxon>Pteriomorphia</taxon>
        <taxon>Arcoida</taxon>
        <taxon>Arcoidea</taxon>
        <taxon>Arcidae</taxon>
        <taxon>Tegillarca</taxon>
    </lineage>
</organism>
<protein>
    <recommendedName>
        <fullName evidence="5">Receptor ligand binding region domain-containing protein</fullName>
    </recommendedName>
</protein>
<evidence type="ECO:0000256" key="3">
    <source>
        <dbReference type="ARBA" id="ARBA00022989"/>
    </source>
</evidence>
<evidence type="ECO:0000313" key="7">
    <source>
        <dbReference type="Proteomes" id="UP001217089"/>
    </source>
</evidence>
<sequence>MVWKNDVNWSAKNDTNSRVLQMAPTIFHQSRAIIQLMQKYNWTDFTVVTTTSSDDLEFINSIQDIVNRHNNKRSTTRVNSYPITLKRYQFEKFKTFCAIKTNLDDLNCFI</sequence>
<evidence type="ECO:0000256" key="1">
    <source>
        <dbReference type="ARBA" id="ARBA00004370"/>
    </source>
</evidence>
<dbReference type="Pfam" id="PF01094">
    <property type="entry name" value="ANF_receptor"/>
    <property type="match status" value="1"/>
</dbReference>
<proteinExistence type="predicted"/>
<keyword evidence="3" id="KW-1133">Transmembrane helix</keyword>
<feature type="domain" description="Receptor ligand binding region" evidence="5">
    <location>
        <begin position="17"/>
        <end position="70"/>
    </location>
</feature>
<evidence type="ECO:0000256" key="2">
    <source>
        <dbReference type="ARBA" id="ARBA00022692"/>
    </source>
</evidence>
<comment type="caution">
    <text evidence="6">The sequence shown here is derived from an EMBL/GenBank/DDBJ whole genome shotgun (WGS) entry which is preliminary data.</text>
</comment>